<name>X1U5Y1_9ZZZZ</name>
<dbReference type="AlphaFoldDB" id="X1U5Y1"/>
<dbReference type="EMBL" id="BARW01023399">
    <property type="protein sequence ID" value="GAI95250.1"/>
    <property type="molecule type" value="Genomic_DNA"/>
</dbReference>
<evidence type="ECO:0000313" key="2">
    <source>
        <dbReference type="EMBL" id="GAI95250.1"/>
    </source>
</evidence>
<feature type="domain" description="PurM-like C-terminal" evidence="1">
    <location>
        <begin position="6"/>
        <end position="142"/>
    </location>
</feature>
<dbReference type="PANTHER" id="PTHR43555">
    <property type="entry name" value="PHOSPHORIBOSYLFORMYLGLYCINAMIDINE SYNTHASE SUBUNIT PURL"/>
    <property type="match status" value="1"/>
</dbReference>
<dbReference type="CDD" id="cd02204">
    <property type="entry name" value="PurL_repeat2"/>
    <property type="match status" value="1"/>
</dbReference>
<reference evidence="2" key="1">
    <citation type="journal article" date="2014" name="Front. Microbiol.">
        <title>High frequency of phylogenetically diverse reductive dehalogenase-homologous genes in deep subseafloor sedimentary metagenomes.</title>
        <authorList>
            <person name="Kawai M."/>
            <person name="Futagami T."/>
            <person name="Toyoda A."/>
            <person name="Takaki Y."/>
            <person name="Nishi S."/>
            <person name="Hori S."/>
            <person name="Arai W."/>
            <person name="Tsubouchi T."/>
            <person name="Morono Y."/>
            <person name="Uchiyama I."/>
            <person name="Ito T."/>
            <person name="Fujiyama A."/>
            <person name="Inagaki F."/>
            <person name="Takami H."/>
        </authorList>
    </citation>
    <scope>NUCLEOTIDE SEQUENCE</scope>
    <source>
        <strain evidence="2">Expedition CK06-06</strain>
    </source>
</reference>
<gene>
    <name evidence="2" type="ORF">S12H4_38820</name>
</gene>
<dbReference type="GO" id="GO:0004642">
    <property type="term" value="F:phosphoribosylformylglycinamidine synthase activity"/>
    <property type="evidence" value="ECO:0007669"/>
    <property type="project" value="InterPro"/>
</dbReference>
<accession>X1U5Y1</accession>
<dbReference type="InterPro" id="IPR010918">
    <property type="entry name" value="PurM-like_C_dom"/>
</dbReference>
<dbReference type="GO" id="GO:0006189">
    <property type="term" value="P:'de novo' IMP biosynthetic process"/>
    <property type="evidence" value="ECO:0007669"/>
    <property type="project" value="InterPro"/>
</dbReference>
<comment type="caution">
    <text evidence="2">The sequence shown here is derived from an EMBL/GenBank/DDBJ whole genome shotgun (WGS) entry which is preliminary data.</text>
</comment>
<evidence type="ECO:0000259" key="1">
    <source>
        <dbReference type="Pfam" id="PF02769"/>
    </source>
</evidence>
<dbReference type="Pfam" id="PF02769">
    <property type="entry name" value="AIRS_C"/>
    <property type="match status" value="1"/>
</dbReference>
<dbReference type="InterPro" id="IPR036676">
    <property type="entry name" value="PurM-like_C_sf"/>
</dbReference>
<proteinExistence type="predicted"/>
<organism evidence="2">
    <name type="scientific">marine sediment metagenome</name>
    <dbReference type="NCBI Taxonomy" id="412755"/>
    <lineage>
        <taxon>unclassified sequences</taxon>
        <taxon>metagenomes</taxon>
        <taxon>ecological metagenomes</taxon>
    </lineage>
</organism>
<dbReference type="InterPro" id="IPR010074">
    <property type="entry name" value="PRibForGlyAmidine_synth_PurL"/>
</dbReference>
<sequence>MSFKNDGDLIVLIGENKEEIGGSEYLKVFHNIEKGLPPQIDLSLEKSAQDACRESIQAGIISSAHNCADGGLAVTLAECCIKGKKGAVLEIDAKIRNDALLFGETQSRIVVSLPAKNLDSLKEIANKYEAPIQILGKVEGDNLKIENLIDIEVEQLKKAWERE</sequence>
<dbReference type="Gene3D" id="3.90.650.10">
    <property type="entry name" value="PurM-like C-terminal domain"/>
    <property type="match status" value="1"/>
</dbReference>
<protein>
    <recommendedName>
        <fullName evidence="1">PurM-like C-terminal domain-containing protein</fullName>
    </recommendedName>
</protein>
<dbReference type="SUPFAM" id="SSF56042">
    <property type="entry name" value="PurM C-terminal domain-like"/>
    <property type="match status" value="1"/>
</dbReference>
<dbReference type="PANTHER" id="PTHR43555:SF1">
    <property type="entry name" value="PHOSPHORIBOSYLFORMYLGLYCINAMIDINE SYNTHASE SUBUNIT PURL"/>
    <property type="match status" value="1"/>
</dbReference>